<comment type="pathway">
    <text evidence="1 8">Metabolic intermediate biosynthesis; chorismate biosynthesis; chorismate from D-erythrose 4-phosphate and phosphoenolpyruvate: step 4/7.</text>
</comment>
<proteinExistence type="inferred from homology"/>
<dbReference type="NCBIfam" id="TIGR00507">
    <property type="entry name" value="aroE"/>
    <property type="match status" value="1"/>
</dbReference>
<dbReference type="RefSeq" id="WP_151621677.1">
    <property type="nucleotide sequence ID" value="NZ_WBXO01000013.1"/>
</dbReference>
<evidence type="ECO:0000256" key="6">
    <source>
        <dbReference type="ARBA" id="ARBA00023141"/>
    </source>
</evidence>
<keyword evidence="13" id="KW-1185">Reference proteome</keyword>
<feature type="active site" description="Proton acceptor" evidence="8">
    <location>
        <position position="70"/>
    </location>
</feature>
<evidence type="ECO:0000256" key="3">
    <source>
        <dbReference type="ARBA" id="ARBA00022605"/>
    </source>
</evidence>
<dbReference type="GO" id="GO:0008652">
    <property type="term" value="P:amino acid biosynthetic process"/>
    <property type="evidence" value="ECO:0007669"/>
    <property type="project" value="UniProtKB-KW"/>
</dbReference>
<evidence type="ECO:0000313" key="13">
    <source>
        <dbReference type="Proteomes" id="UP000468766"/>
    </source>
</evidence>
<dbReference type="InterPro" id="IPR022893">
    <property type="entry name" value="Shikimate_DH_fam"/>
</dbReference>
<keyword evidence="5 8" id="KW-0560">Oxidoreductase</keyword>
<organism evidence="12 13">
    <name type="scientific">Heliorestis acidaminivorans</name>
    <dbReference type="NCBI Taxonomy" id="553427"/>
    <lineage>
        <taxon>Bacteria</taxon>
        <taxon>Bacillati</taxon>
        <taxon>Bacillota</taxon>
        <taxon>Clostridia</taxon>
        <taxon>Eubacteriales</taxon>
        <taxon>Heliobacteriaceae</taxon>
        <taxon>Heliorestis</taxon>
    </lineage>
</organism>
<dbReference type="SUPFAM" id="SSF51735">
    <property type="entry name" value="NAD(P)-binding Rossmann-fold domains"/>
    <property type="match status" value="1"/>
</dbReference>
<feature type="domain" description="Shikimate dehydrogenase substrate binding N-terminal" evidence="10">
    <location>
        <begin position="11"/>
        <end position="93"/>
    </location>
</feature>
<dbReference type="InterPro" id="IPR011342">
    <property type="entry name" value="Shikimate_DH"/>
</dbReference>
<feature type="binding site" evidence="8">
    <location>
        <position position="91"/>
    </location>
    <ligand>
        <name>shikimate</name>
        <dbReference type="ChEBI" id="CHEBI:36208"/>
    </ligand>
</feature>
<dbReference type="Gene3D" id="3.40.50.10860">
    <property type="entry name" value="Leucine Dehydrogenase, chain A, domain 1"/>
    <property type="match status" value="1"/>
</dbReference>
<sequence>MINGTTQWIALLGYPVAHTFSPKMQNAAIDHLGINWRYAAYPVHPDNLEKALQGLKVLGYKGLNITVPHKEKILPYLDEIDPLAAAIGAVNCVTIEEEGLKGYNTDAIGFIRGLREDNFEPQGRKVLILGAGGAARAAALALLQAGVTEITLANRSTEKAEELLQNLAPTTSLTAPVLRHIPFQSSALQEALDDKDLLVNATSLGMSKDGLITPYPLAPENWLPHKADLYVADMVYNPVETELLQAAKKRRQRNQNGLPMLLYQGAVALEKWTGLPAPVAVMAKALQEFTHGKK</sequence>
<comment type="similarity">
    <text evidence="8">Belongs to the shikimate dehydrogenase family.</text>
</comment>
<feature type="domain" description="SDH C-terminal" evidence="11">
    <location>
        <begin position="257"/>
        <end position="287"/>
    </location>
</feature>
<dbReference type="PANTHER" id="PTHR21089">
    <property type="entry name" value="SHIKIMATE DEHYDROGENASE"/>
    <property type="match status" value="1"/>
</dbReference>
<evidence type="ECO:0000256" key="2">
    <source>
        <dbReference type="ARBA" id="ARBA00012962"/>
    </source>
</evidence>
<comment type="catalytic activity">
    <reaction evidence="7 8">
        <text>shikimate + NADP(+) = 3-dehydroshikimate + NADPH + H(+)</text>
        <dbReference type="Rhea" id="RHEA:17737"/>
        <dbReference type="ChEBI" id="CHEBI:15378"/>
        <dbReference type="ChEBI" id="CHEBI:16630"/>
        <dbReference type="ChEBI" id="CHEBI:36208"/>
        <dbReference type="ChEBI" id="CHEBI:57783"/>
        <dbReference type="ChEBI" id="CHEBI:58349"/>
        <dbReference type="EC" id="1.1.1.25"/>
    </reaction>
</comment>
<reference evidence="12 13" key="1">
    <citation type="submission" date="2019-10" db="EMBL/GenBank/DDBJ databases">
        <title>Whole-genome sequence of the extremophile Heliorestis acidaminivorans DSM 24790.</title>
        <authorList>
            <person name="Kyndt J.A."/>
            <person name="Meyer T.E."/>
        </authorList>
    </citation>
    <scope>NUCLEOTIDE SEQUENCE [LARGE SCALE GENOMIC DNA]</scope>
    <source>
        <strain evidence="12 13">DSM 24790</strain>
    </source>
</reference>
<evidence type="ECO:0000259" key="11">
    <source>
        <dbReference type="Pfam" id="PF18317"/>
    </source>
</evidence>
<dbReference type="UniPathway" id="UPA00053">
    <property type="reaction ID" value="UER00087"/>
</dbReference>
<dbReference type="GO" id="GO:0009073">
    <property type="term" value="P:aromatic amino acid family biosynthetic process"/>
    <property type="evidence" value="ECO:0007669"/>
    <property type="project" value="UniProtKB-KW"/>
</dbReference>
<dbReference type="Gene3D" id="3.40.50.720">
    <property type="entry name" value="NAD(P)-binding Rossmann-like Domain"/>
    <property type="match status" value="1"/>
</dbReference>
<dbReference type="Proteomes" id="UP000468766">
    <property type="component" value="Unassembled WGS sequence"/>
</dbReference>
<evidence type="ECO:0000259" key="9">
    <source>
        <dbReference type="Pfam" id="PF01488"/>
    </source>
</evidence>
<comment type="caution">
    <text evidence="12">The sequence shown here is derived from an EMBL/GenBank/DDBJ whole genome shotgun (WGS) entry which is preliminary data.</text>
</comment>
<dbReference type="OrthoDB" id="9792692at2"/>
<feature type="binding site" evidence="8">
    <location>
        <position position="264"/>
    </location>
    <ligand>
        <name>shikimate</name>
        <dbReference type="ChEBI" id="CHEBI:36208"/>
    </ligand>
</feature>
<evidence type="ECO:0000259" key="10">
    <source>
        <dbReference type="Pfam" id="PF08501"/>
    </source>
</evidence>
<feature type="binding site" evidence="8">
    <location>
        <begin position="130"/>
        <end position="134"/>
    </location>
    <ligand>
        <name>NADP(+)</name>
        <dbReference type="ChEBI" id="CHEBI:58349"/>
    </ligand>
</feature>
<dbReference type="EC" id="1.1.1.25" evidence="2 8"/>
<feature type="binding site" evidence="8">
    <location>
        <position position="106"/>
    </location>
    <ligand>
        <name>shikimate</name>
        <dbReference type="ChEBI" id="CHEBI:36208"/>
    </ligand>
</feature>
<dbReference type="NCBIfam" id="NF001314">
    <property type="entry name" value="PRK00258.2-2"/>
    <property type="match status" value="1"/>
</dbReference>
<dbReference type="AlphaFoldDB" id="A0A6I0EUD7"/>
<evidence type="ECO:0000256" key="7">
    <source>
        <dbReference type="ARBA" id="ARBA00049442"/>
    </source>
</evidence>
<dbReference type="CDD" id="cd01065">
    <property type="entry name" value="NAD_bind_Shikimate_DH"/>
    <property type="match status" value="1"/>
</dbReference>
<name>A0A6I0EUD7_9FIRM</name>
<keyword evidence="4 8" id="KW-0521">NADP</keyword>
<dbReference type="EMBL" id="WBXO01000013">
    <property type="protein sequence ID" value="KAB2951303.1"/>
    <property type="molecule type" value="Genomic_DNA"/>
</dbReference>
<dbReference type="SUPFAM" id="SSF53223">
    <property type="entry name" value="Aminoacid dehydrogenase-like, N-terminal domain"/>
    <property type="match status" value="1"/>
</dbReference>
<keyword evidence="6 8" id="KW-0057">Aromatic amino acid biosynthesis</keyword>
<dbReference type="Pfam" id="PF18317">
    <property type="entry name" value="SDH_C"/>
    <property type="match status" value="1"/>
</dbReference>
<dbReference type="GO" id="GO:0050661">
    <property type="term" value="F:NADP binding"/>
    <property type="evidence" value="ECO:0007669"/>
    <property type="project" value="InterPro"/>
</dbReference>
<accession>A0A6I0EUD7</accession>
<dbReference type="Pfam" id="PF01488">
    <property type="entry name" value="Shikimate_DH"/>
    <property type="match status" value="1"/>
</dbReference>
<comment type="function">
    <text evidence="8">Involved in the biosynthesis of the chorismate, which leads to the biosynthesis of aromatic amino acids. Catalyzes the reversible NADPH linked reduction of 3-dehydroshikimate (DHSA) to yield shikimate (SA).</text>
</comment>
<feature type="binding site" evidence="8">
    <location>
        <position position="234"/>
    </location>
    <ligand>
        <name>NADP(+)</name>
        <dbReference type="ChEBI" id="CHEBI:58349"/>
    </ligand>
</feature>
<dbReference type="InterPro" id="IPR036291">
    <property type="entry name" value="NAD(P)-bd_dom_sf"/>
</dbReference>
<feature type="binding site" evidence="8">
    <location>
        <position position="236"/>
    </location>
    <ligand>
        <name>shikimate</name>
        <dbReference type="ChEBI" id="CHEBI:36208"/>
    </ligand>
</feature>
<protein>
    <recommendedName>
        <fullName evidence="2 8">Shikimate dehydrogenase (NADP(+))</fullName>
        <shortName evidence="8">SDH</shortName>
        <ecNumber evidence="2 8">1.1.1.25</ecNumber>
    </recommendedName>
</protein>
<dbReference type="GO" id="GO:0004764">
    <property type="term" value="F:shikimate 3-dehydrogenase (NADP+) activity"/>
    <property type="evidence" value="ECO:0007669"/>
    <property type="project" value="UniProtKB-UniRule"/>
</dbReference>
<keyword evidence="3 8" id="KW-0028">Amino-acid biosynthesis</keyword>
<dbReference type="InterPro" id="IPR006151">
    <property type="entry name" value="Shikm_DH/Glu-tRNA_Rdtase"/>
</dbReference>
<feature type="domain" description="Quinate/shikimate 5-dehydrogenase/glutamyl-tRNA reductase" evidence="9">
    <location>
        <begin position="121"/>
        <end position="203"/>
    </location>
</feature>
<comment type="subunit">
    <text evidence="8">Homodimer.</text>
</comment>
<feature type="binding site" evidence="8">
    <location>
        <begin position="19"/>
        <end position="21"/>
    </location>
    <ligand>
        <name>shikimate</name>
        <dbReference type="ChEBI" id="CHEBI:36208"/>
    </ligand>
</feature>
<comment type="caution">
    <text evidence="8">Lacks conserved residue(s) required for the propagation of feature annotation.</text>
</comment>
<dbReference type="HAMAP" id="MF_00222">
    <property type="entry name" value="Shikimate_DH_AroE"/>
    <property type="match status" value="1"/>
</dbReference>
<dbReference type="GO" id="GO:0019632">
    <property type="term" value="P:shikimate metabolic process"/>
    <property type="evidence" value="ECO:0007669"/>
    <property type="project" value="InterPro"/>
</dbReference>
<dbReference type="PANTHER" id="PTHR21089:SF1">
    <property type="entry name" value="BIFUNCTIONAL 3-DEHYDROQUINATE DEHYDRATASE_SHIKIMATE DEHYDROGENASE, CHLOROPLASTIC"/>
    <property type="match status" value="1"/>
</dbReference>
<evidence type="ECO:0000256" key="1">
    <source>
        <dbReference type="ARBA" id="ARBA00004871"/>
    </source>
</evidence>
<evidence type="ECO:0000256" key="4">
    <source>
        <dbReference type="ARBA" id="ARBA00022857"/>
    </source>
</evidence>
<feature type="binding site" evidence="8">
    <location>
        <position position="257"/>
    </location>
    <ligand>
        <name>NADP(+)</name>
        <dbReference type="ChEBI" id="CHEBI:58349"/>
    </ligand>
</feature>
<evidence type="ECO:0000256" key="8">
    <source>
        <dbReference type="HAMAP-Rule" id="MF_00222"/>
    </source>
</evidence>
<dbReference type="InterPro" id="IPR013708">
    <property type="entry name" value="Shikimate_DH-bd_N"/>
</dbReference>
<gene>
    <name evidence="8" type="primary">aroE</name>
    <name evidence="12" type="ORF">F9B85_13115</name>
</gene>
<feature type="binding site" evidence="8">
    <location>
        <position position="66"/>
    </location>
    <ligand>
        <name>shikimate</name>
        <dbReference type="ChEBI" id="CHEBI:36208"/>
    </ligand>
</feature>
<dbReference type="GO" id="GO:0009423">
    <property type="term" value="P:chorismate biosynthetic process"/>
    <property type="evidence" value="ECO:0007669"/>
    <property type="project" value="UniProtKB-UniRule"/>
</dbReference>
<dbReference type="InterPro" id="IPR046346">
    <property type="entry name" value="Aminoacid_DH-like_N_sf"/>
</dbReference>
<evidence type="ECO:0000313" key="12">
    <source>
        <dbReference type="EMBL" id="KAB2951303.1"/>
    </source>
</evidence>
<dbReference type="InterPro" id="IPR041121">
    <property type="entry name" value="SDH_C"/>
</dbReference>
<dbReference type="Pfam" id="PF08501">
    <property type="entry name" value="Shikimate_dh_N"/>
    <property type="match status" value="1"/>
</dbReference>
<evidence type="ECO:0000256" key="5">
    <source>
        <dbReference type="ARBA" id="ARBA00023002"/>
    </source>
</evidence>